<evidence type="ECO:0000256" key="1">
    <source>
        <dbReference type="SAM" id="MobiDB-lite"/>
    </source>
</evidence>
<dbReference type="Proteomes" id="UP000011612">
    <property type="component" value="Unassembled WGS sequence"/>
</dbReference>
<reference evidence="4 5" key="1">
    <citation type="journal article" date="2014" name="PLoS Genet.">
        <title>Phylogenetically driven sequencing of extremely halophilic archaea reveals strategies for static and dynamic osmo-response.</title>
        <authorList>
            <person name="Becker E.A."/>
            <person name="Seitzer P.M."/>
            <person name="Tritt A."/>
            <person name="Larsen D."/>
            <person name="Krusor M."/>
            <person name="Yao A.I."/>
            <person name="Wu D."/>
            <person name="Madern D."/>
            <person name="Eisen J.A."/>
            <person name="Darling A.E."/>
            <person name="Facciotti M.T."/>
        </authorList>
    </citation>
    <scope>NUCLEOTIDE SEQUENCE [LARGE SCALE GENOMIC DNA]</scope>
    <source>
        <strain evidence="4 5">ATCC BAA-1513</strain>
    </source>
</reference>
<dbReference type="OrthoDB" id="11143at2157"/>
<dbReference type="EMBL" id="AOLK01000011">
    <property type="protein sequence ID" value="ELZ87707.1"/>
    <property type="molecule type" value="Genomic_DNA"/>
</dbReference>
<evidence type="ECO:0000313" key="5">
    <source>
        <dbReference type="Proteomes" id="UP000011612"/>
    </source>
</evidence>
<gene>
    <name evidence="4" type="ORF">C453_05119</name>
</gene>
<dbReference type="AlphaFoldDB" id="M0HVK0"/>
<dbReference type="RefSeq" id="WP_008323120.1">
    <property type="nucleotide sequence ID" value="NZ_AOLK01000011.1"/>
</dbReference>
<dbReference type="PATRIC" id="fig|1230453.4.peg.980"/>
<feature type="domain" description="DZANK-type" evidence="2">
    <location>
        <begin position="151"/>
        <end position="195"/>
    </location>
</feature>
<dbReference type="InterPro" id="IPR056278">
    <property type="entry name" value="CdrL_M"/>
</dbReference>
<evidence type="ECO:0000259" key="2">
    <source>
        <dbReference type="Pfam" id="PF12773"/>
    </source>
</evidence>
<comment type="caution">
    <text evidence="4">The sequence shown here is derived from an EMBL/GenBank/DDBJ whole genome shotgun (WGS) entry which is preliminary data.</text>
</comment>
<dbReference type="STRING" id="1230453.C453_05119"/>
<feature type="region of interest" description="Disordered" evidence="1">
    <location>
        <begin position="81"/>
        <end position="140"/>
    </location>
</feature>
<evidence type="ECO:0000313" key="4">
    <source>
        <dbReference type="EMBL" id="ELZ87707.1"/>
    </source>
</evidence>
<protein>
    <recommendedName>
        <fullName evidence="6">Ribbon-helix-helix CopG family protein</fullName>
    </recommendedName>
</protein>
<dbReference type="CDD" id="cd22233">
    <property type="entry name" value="RHH_CopAso-like"/>
    <property type="match status" value="1"/>
</dbReference>
<dbReference type="Pfam" id="PF12773">
    <property type="entry name" value="DZR"/>
    <property type="match status" value="1"/>
</dbReference>
<keyword evidence="5" id="KW-1185">Reference proteome</keyword>
<accession>M0HVK0</accession>
<dbReference type="InterPro" id="IPR025874">
    <property type="entry name" value="DZR"/>
</dbReference>
<organism evidence="4 5">
    <name type="scientific">Haloferax elongans ATCC BAA-1513</name>
    <dbReference type="NCBI Taxonomy" id="1230453"/>
    <lineage>
        <taxon>Archaea</taxon>
        <taxon>Methanobacteriati</taxon>
        <taxon>Methanobacteriota</taxon>
        <taxon>Stenosarchaea group</taxon>
        <taxon>Halobacteria</taxon>
        <taxon>Halobacteriales</taxon>
        <taxon>Haloferacaceae</taxon>
        <taxon>Haloferax</taxon>
    </lineage>
</organism>
<dbReference type="GO" id="GO:0006355">
    <property type="term" value="P:regulation of DNA-templated transcription"/>
    <property type="evidence" value="ECO:0007669"/>
    <property type="project" value="InterPro"/>
</dbReference>
<feature type="domain" description="CdrL-like middle region" evidence="3">
    <location>
        <begin position="56"/>
        <end position="127"/>
    </location>
</feature>
<sequence length="207" mass="22851">MTKITFRADDALVGRLEDLDTSKSEVMREALRQYLDQMERDQTDADESDSQPTDFDDVLTARVDELVERRLEERLPAYLDDALPNHEHGNSSEVTVNINVDGADGDSGVNAEYEPDTTANAKRKTPDGPGDDTHHDTARVGNVPEETELTCGQCGESIDGDHVYCPNCGEKATQRVFCECNAELRSDWAFCPDCGRRTPAANVLEGP</sequence>
<evidence type="ECO:0008006" key="6">
    <source>
        <dbReference type="Google" id="ProtNLM"/>
    </source>
</evidence>
<dbReference type="Pfam" id="PF24252">
    <property type="entry name" value="CdrL_M"/>
    <property type="match status" value="1"/>
</dbReference>
<name>M0HVK0_HALEO</name>
<proteinExistence type="predicted"/>
<evidence type="ECO:0000259" key="3">
    <source>
        <dbReference type="Pfam" id="PF24252"/>
    </source>
</evidence>